<sequence length="138" mass="16221">MNKKNTSLNFREIGARIRTERENLDLTREKFAEIIELSPFYIGQIERGDRKMSVDTLIKISDSLHISVDYILKGCKKSNEELDLQKEFHVLESSEENYNKVLDEDIKELLSILQRCSKTEINLIKDMTKLIVPYLKNR</sequence>
<proteinExistence type="predicted"/>
<dbReference type="PROSITE" id="PS50943">
    <property type="entry name" value="HTH_CROC1"/>
    <property type="match status" value="1"/>
</dbReference>
<comment type="caution">
    <text evidence="3">The sequence shown here is derived from an EMBL/GenBank/DDBJ whole genome shotgun (WGS) entry which is preliminary data.</text>
</comment>
<dbReference type="GO" id="GO:0005829">
    <property type="term" value="C:cytosol"/>
    <property type="evidence" value="ECO:0007669"/>
    <property type="project" value="TreeGrafter"/>
</dbReference>
<dbReference type="RefSeq" id="WP_042679259.1">
    <property type="nucleotide sequence ID" value="NZ_CABKTM010000012.1"/>
</dbReference>
<keyword evidence="1" id="KW-0238">DNA-binding</keyword>
<dbReference type="OrthoDB" id="9814553at2"/>
<dbReference type="PANTHER" id="PTHR46797">
    <property type="entry name" value="HTH-TYPE TRANSCRIPTIONAL REGULATOR"/>
    <property type="match status" value="1"/>
</dbReference>
<dbReference type="SMART" id="SM00530">
    <property type="entry name" value="HTH_XRE"/>
    <property type="match status" value="1"/>
</dbReference>
<evidence type="ECO:0000313" key="3">
    <source>
        <dbReference type="EMBL" id="MCR2044300.1"/>
    </source>
</evidence>
<dbReference type="InterPro" id="IPR050807">
    <property type="entry name" value="TransReg_Diox_bact_type"/>
</dbReference>
<keyword evidence="4" id="KW-1185">Reference proteome</keyword>
<dbReference type="InterPro" id="IPR001387">
    <property type="entry name" value="Cro/C1-type_HTH"/>
</dbReference>
<dbReference type="Proteomes" id="UP001142078">
    <property type="component" value="Unassembled WGS sequence"/>
</dbReference>
<gene>
    <name evidence="3" type="ORF">NSA23_09230</name>
</gene>
<dbReference type="EMBL" id="JANJZL010000005">
    <property type="protein sequence ID" value="MCR2044300.1"/>
    <property type="molecule type" value="Genomic_DNA"/>
</dbReference>
<evidence type="ECO:0000256" key="1">
    <source>
        <dbReference type="ARBA" id="ARBA00023125"/>
    </source>
</evidence>
<dbReference type="PANTHER" id="PTHR46797:SF24">
    <property type="entry name" value="DNA-BINDING PHAGE PROTEIN"/>
    <property type="match status" value="1"/>
</dbReference>
<dbReference type="Gene3D" id="1.10.260.40">
    <property type="entry name" value="lambda repressor-like DNA-binding domains"/>
    <property type="match status" value="1"/>
</dbReference>
<dbReference type="GO" id="GO:0003700">
    <property type="term" value="F:DNA-binding transcription factor activity"/>
    <property type="evidence" value="ECO:0007669"/>
    <property type="project" value="TreeGrafter"/>
</dbReference>
<accession>A0A9X2MHS4</accession>
<dbReference type="Pfam" id="PF01381">
    <property type="entry name" value="HTH_3"/>
    <property type="match status" value="1"/>
</dbReference>
<dbReference type="AlphaFoldDB" id="A0A9X2MHS4"/>
<dbReference type="CDD" id="cd00093">
    <property type="entry name" value="HTH_XRE"/>
    <property type="match status" value="1"/>
</dbReference>
<protein>
    <submittedName>
        <fullName evidence="3">Helix-turn-helix transcriptional regulator</fullName>
    </submittedName>
</protein>
<organism evidence="3 4">
    <name type="scientific">Anaerosalibacter massiliensis</name>
    <dbReference type="NCBI Taxonomy" id="1347392"/>
    <lineage>
        <taxon>Bacteria</taxon>
        <taxon>Bacillati</taxon>
        <taxon>Bacillota</taxon>
        <taxon>Tissierellia</taxon>
        <taxon>Tissierellales</taxon>
        <taxon>Sporanaerobacteraceae</taxon>
        <taxon>Anaerosalibacter</taxon>
    </lineage>
</organism>
<evidence type="ECO:0000313" key="4">
    <source>
        <dbReference type="Proteomes" id="UP001142078"/>
    </source>
</evidence>
<evidence type="ECO:0000259" key="2">
    <source>
        <dbReference type="PROSITE" id="PS50943"/>
    </source>
</evidence>
<dbReference type="InterPro" id="IPR010982">
    <property type="entry name" value="Lambda_DNA-bd_dom_sf"/>
</dbReference>
<name>A0A9X2MHS4_9FIRM</name>
<dbReference type="GO" id="GO:0003677">
    <property type="term" value="F:DNA binding"/>
    <property type="evidence" value="ECO:0007669"/>
    <property type="project" value="UniProtKB-KW"/>
</dbReference>
<reference evidence="3" key="1">
    <citation type="submission" date="2022-07" db="EMBL/GenBank/DDBJ databases">
        <title>Enhanced cultured diversity of the mouse gut microbiota enables custom-made synthetic communities.</title>
        <authorList>
            <person name="Afrizal A."/>
        </authorList>
    </citation>
    <scope>NUCLEOTIDE SEQUENCE</scope>
    <source>
        <strain evidence="3">DSM 29482</strain>
    </source>
</reference>
<feature type="domain" description="HTH cro/C1-type" evidence="2">
    <location>
        <begin position="17"/>
        <end position="71"/>
    </location>
</feature>
<dbReference type="SUPFAM" id="SSF47413">
    <property type="entry name" value="lambda repressor-like DNA-binding domains"/>
    <property type="match status" value="1"/>
</dbReference>